<dbReference type="InterPro" id="IPR016527">
    <property type="entry name" value="ORC4"/>
</dbReference>
<evidence type="ECO:0000256" key="6">
    <source>
        <dbReference type="ARBA" id="ARBA00023242"/>
    </source>
</evidence>
<dbReference type="InterPro" id="IPR032705">
    <property type="entry name" value="ORC4_C"/>
</dbReference>
<dbReference type="InterPro" id="IPR003593">
    <property type="entry name" value="AAA+_ATPase"/>
</dbReference>
<keyword evidence="4" id="KW-0235">DNA replication</keyword>
<evidence type="ECO:0000256" key="7">
    <source>
        <dbReference type="SAM" id="MobiDB-lite"/>
    </source>
</evidence>
<evidence type="ECO:0000256" key="2">
    <source>
        <dbReference type="ARBA" id="ARBA00005334"/>
    </source>
</evidence>
<sequence length="677" mass="74650">MTESRTLRSSKRRKLADQAPIKANGGHPETPQEVKQSSALSTKPKPRSSSRLQAKSQNTGAAEKPARSSRTKSKDSITAPKKKAREASSTNGKRLKSATPAARTSRSGRKIKDPEDENIWDVPVEDEAGKVSQEKDEIDVILPPGEAQPRMGHGEADSLALQIQLQLELARNHVSNICVTGPQDYGHYASELKYFCEADQVSDMIGFFAKFILERMNGSQLIPLRGLTTEYQTIYQLMEQTVLAGEGNSMLLLGGRGSGKTTVVETAISSLFKIHRDDFHVVRLNGFLHTDDRIALREIWHQLGREINVDEDLNRNSTYADTMASLLALLSEVPVDAADTMTTTKSVIVILDEFDLFTYHPRQTLLYNLFDIAQAKKAPIAVIGLTTKVDVMENIEKRVKSRFSHRYAFLPRPQTFAEFSDICMAALTIHPDEIQDCYAQARQGKYSEIVSRILKNPKGEQLSRLWNSYLQELWKDSHFQTHLKLIFHRTRCPRDFFATALLPISNLALCSSPSSHVPIPTAKSFTTDVLCPDPAPFPFPSDSTASTSTVSLPLSLLLAATRLTAIHDPSLRFTQTQISAPLTLTFPAVYAEYVRLLTSAKASASASGAAATPGRIWGKEAAREAWEKLVGWGLVIPAPGGSGIGDGKMFRIEISFEEVVDGMGPGGAGALGRWWRD</sequence>
<reference evidence="9 10" key="1">
    <citation type="journal article" date="2009" name="Genome Res.">
        <title>Comparative genomic analyses of the human fungal pathogens Coccidioides and their relatives.</title>
        <authorList>
            <person name="Sharpton T.J."/>
            <person name="Stajich J.E."/>
            <person name="Rounsley S.D."/>
            <person name="Gardner M.J."/>
            <person name="Wortman J.R."/>
            <person name="Jordar V.S."/>
            <person name="Maiti R."/>
            <person name="Kodira C.D."/>
            <person name="Neafsey D.E."/>
            <person name="Zeng Q."/>
            <person name="Hung C.-Y."/>
            <person name="McMahan C."/>
            <person name="Muszewska A."/>
            <person name="Grynberg M."/>
            <person name="Mandel M.A."/>
            <person name="Kellner E.M."/>
            <person name="Barker B.M."/>
            <person name="Galgiani J.N."/>
            <person name="Orbach M.J."/>
            <person name="Kirkland T.N."/>
            <person name="Cole G.T."/>
            <person name="Henn M.R."/>
            <person name="Birren B.W."/>
            <person name="Taylor J.W."/>
        </authorList>
    </citation>
    <scope>NUCLEOTIDE SEQUENCE [LARGE SCALE GENOMIC DNA]</scope>
    <source>
        <strain evidence="10">C735</strain>
    </source>
</reference>
<dbReference type="AlphaFoldDB" id="C5PJ42"/>
<accession>C5PJ42</accession>
<feature type="domain" description="AAA+ ATPase" evidence="8">
    <location>
        <begin position="246"/>
        <end position="413"/>
    </location>
</feature>
<comment type="caution">
    <text evidence="9">The sequence shown here is derived from an EMBL/GenBank/DDBJ whole genome shotgun (WGS) entry which is preliminary data.</text>
</comment>
<evidence type="ECO:0000313" key="9">
    <source>
        <dbReference type="EMBL" id="EER22991.1"/>
    </source>
</evidence>
<dbReference type="PANTHER" id="PTHR12087:SF0">
    <property type="entry name" value="ORIGIN RECOGNITION COMPLEX SUBUNIT 4"/>
    <property type="match status" value="1"/>
</dbReference>
<comment type="similarity">
    <text evidence="2">Belongs to the ORC4 family.</text>
</comment>
<dbReference type="GO" id="GO:0006270">
    <property type="term" value="P:DNA replication initiation"/>
    <property type="evidence" value="ECO:0007669"/>
    <property type="project" value="TreeGrafter"/>
</dbReference>
<dbReference type="SUPFAM" id="SSF52540">
    <property type="entry name" value="P-loop containing nucleoside triphosphate hydrolases"/>
    <property type="match status" value="1"/>
</dbReference>
<dbReference type="Proteomes" id="UP000009084">
    <property type="component" value="Unassembled WGS sequence"/>
</dbReference>
<proteinExistence type="inferred from homology"/>
<dbReference type="Pfam" id="PF14629">
    <property type="entry name" value="ORC4_C"/>
    <property type="match status" value="1"/>
</dbReference>
<dbReference type="VEuPathDB" id="FungiDB:CPC735_020190"/>
<comment type="subcellular location">
    <subcellularLocation>
        <location evidence="1">Nucleus</location>
    </subcellularLocation>
</comment>
<dbReference type="Gene3D" id="3.40.50.300">
    <property type="entry name" value="P-loop containing nucleotide triphosphate hydrolases"/>
    <property type="match status" value="1"/>
</dbReference>
<dbReference type="KEGG" id="cpw:9690605"/>
<evidence type="ECO:0000256" key="1">
    <source>
        <dbReference type="ARBA" id="ARBA00004123"/>
    </source>
</evidence>
<evidence type="ECO:0000256" key="4">
    <source>
        <dbReference type="ARBA" id="ARBA00022705"/>
    </source>
</evidence>
<dbReference type="GO" id="GO:0005664">
    <property type="term" value="C:nuclear origin of replication recognition complex"/>
    <property type="evidence" value="ECO:0007669"/>
    <property type="project" value="TreeGrafter"/>
</dbReference>
<feature type="compositionally biased region" description="Polar residues" evidence="7">
    <location>
        <begin position="33"/>
        <end position="60"/>
    </location>
</feature>
<dbReference type="FunFam" id="3.40.50.300:FF:001597">
    <property type="entry name" value="Origin recognition complex subunit Orc4"/>
    <property type="match status" value="1"/>
</dbReference>
<dbReference type="InterPro" id="IPR027417">
    <property type="entry name" value="P-loop_NTPase"/>
</dbReference>
<name>C5PJ42_COCP7</name>
<dbReference type="EMBL" id="ACFW01000051">
    <property type="protein sequence ID" value="EER22991.1"/>
    <property type="molecule type" value="Genomic_DNA"/>
</dbReference>
<dbReference type="OrthoDB" id="343623at2759"/>
<organism evidence="9 10">
    <name type="scientific">Coccidioides posadasii (strain C735)</name>
    <name type="common">Valley fever fungus</name>
    <dbReference type="NCBI Taxonomy" id="222929"/>
    <lineage>
        <taxon>Eukaryota</taxon>
        <taxon>Fungi</taxon>
        <taxon>Dikarya</taxon>
        <taxon>Ascomycota</taxon>
        <taxon>Pezizomycotina</taxon>
        <taxon>Eurotiomycetes</taxon>
        <taxon>Eurotiomycetidae</taxon>
        <taxon>Onygenales</taxon>
        <taxon>Onygenaceae</taxon>
        <taxon>Coccidioides</taxon>
    </lineage>
</organism>
<evidence type="ECO:0000256" key="5">
    <source>
        <dbReference type="ARBA" id="ARBA00023125"/>
    </source>
</evidence>
<protein>
    <recommendedName>
        <fullName evidence="3">Origin recognition complex subunit 4</fullName>
    </recommendedName>
</protein>
<dbReference type="SMART" id="SM00382">
    <property type="entry name" value="AAA"/>
    <property type="match status" value="1"/>
</dbReference>
<dbReference type="PANTHER" id="PTHR12087">
    <property type="entry name" value="ORIGIN RECOGNITION COMPLEX SUBUNIT 4"/>
    <property type="match status" value="1"/>
</dbReference>
<dbReference type="Pfam" id="PF13191">
    <property type="entry name" value="AAA_16"/>
    <property type="match status" value="1"/>
</dbReference>
<dbReference type="HOGENOM" id="CLU_007115_3_0_1"/>
<evidence type="ECO:0000256" key="3">
    <source>
        <dbReference type="ARBA" id="ARBA00019083"/>
    </source>
</evidence>
<gene>
    <name evidence="9" type="ORF">CPC735_020190</name>
</gene>
<keyword evidence="6" id="KW-0539">Nucleus</keyword>
<evidence type="ECO:0000313" key="10">
    <source>
        <dbReference type="Proteomes" id="UP000009084"/>
    </source>
</evidence>
<dbReference type="InterPro" id="IPR041664">
    <property type="entry name" value="AAA_16"/>
</dbReference>
<feature type="region of interest" description="Disordered" evidence="7">
    <location>
        <begin position="1"/>
        <end position="118"/>
    </location>
</feature>
<keyword evidence="5" id="KW-0238">DNA-binding</keyword>
<dbReference type="GO" id="GO:0003688">
    <property type="term" value="F:DNA replication origin binding"/>
    <property type="evidence" value="ECO:0007669"/>
    <property type="project" value="TreeGrafter"/>
</dbReference>
<evidence type="ECO:0000259" key="8">
    <source>
        <dbReference type="SMART" id="SM00382"/>
    </source>
</evidence>